<comment type="similarity">
    <text evidence="1">Belongs to the nitroreductase family.</text>
</comment>
<keyword evidence="2" id="KW-0560">Oxidoreductase</keyword>
<sequence>MNIMEAVKMRHSVRAYTDQRIEGAVCSELQSYINQCNCESGLHMQLILDEDIAFSGRMAHYGKFSGVRNYIAVIGKKGRDEDCGYYGEKVVLRAQQLGLNTCWVGLTYKRVKSAYEIGEGEKLHLVIAIGYGAEQGKAHVSKPKEKVTDNWDQKPDWFQQGVVCALLAPTALNQQKFRFSLHGNHVQAKAGIGSYSKVDLGIAKCHFEIGAGNENFEWQR</sequence>
<dbReference type="SUPFAM" id="SSF55469">
    <property type="entry name" value="FMN-dependent nitroreductase-like"/>
    <property type="match status" value="1"/>
</dbReference>
<reference evidence="4 5" key="2">
    <citation type="submission" date="2020-01" db="EMBL/GenBank/DDBJ databases">
        <title>Clostridiaceae sp. nov. isolated from the gut of human by culturomics.</title>
        <authorList>
            <person name="Chang Y."/>
        </authorList>
    </citation>
    <scope>NUCLEOTIDE SEQUENCE [LARGE SCALE GENOMIC DNA]</scope>
    <source>
        <strain evidence="4 5">DONG20-135</strain>
    </source>
</reference>
<dbReference type="PANTHER" id="PTHR43673:SF10">
    <property type="entry name" value="NADH DEHYDROGENASE_NAD(P)H NITROREDUCTASE XCC3605-RELATED"/>
    <property type="match status" value="1"/>
</dbReference>
<evidence type="ECO:0000256" key="1">
    <source>
        <dbReference type="ARBA" id="ARBA00007118"/>
    </source>
</evidence>
<proteinExistence type="inferred from homology"/>
<dbReference type="InterPro" id="IPR000415">
    <property type="entry name" value="Nitroreductase-like"/>
</dbReference>
<reference evidence="4 5" key="1">
    <citation type="submission" date="2019-12" db="EMBL/GenBank/DDBJ databases">
        <authorList>
            <person name="Yang R."/>
        </authorList>
    </citation>
    <scope>NUCLEOTIDE SEQUENCE [LARGE SCALE GENOMIC DNA]</scope>
    <source>
        <strain evidence="4 5">DONG20-135</strain>
    </source>
</reference>
<dbReference type="Proteomes" id="UP000434036">
    <property type="component" value="Unassembled WGS sequence"/>
</dbReference>
<dbReference type="Pfam" id="PF14512">
    <property type="entry name" value="TM1586_NiRdase"/>
    <property type="match status" value="1"/>
</dbReference>
<gene>
    <name evidence="4" type="ORF">GSF08_03675</name>
</gene>
<dbReference type="Gene3D" id="3.40.109.10">
    <property type="entry name" value="NADH Oxidase"/>
    <property type="match status" value="1"/>
</dbReference>
<accession>A0A6N8U6U9</accession>
<evidence type="ECO:0000313" key="5">
    <source>
        <dbReference type="Proteomes" id="UP000434036"/>
    </source>
</evidence>
<evidence type="ECO:0000259" key="3">
    <source>
        <dbReference type="Pfam" id="PF14512"/>
    </source>
</evidence>
<dbReference type="CDD" id="cd02062">
    <property type="entry name" value="Nitro_FMN_reductase"/>
    <property type="match status" value="1"/>
</dbReference>
<evidence type="ECO:0000313" key="4">
    <source>
        <dbReference type="EMBL" id="MXQ73034.1"/>
    </source>
</evidence>
<dbReference type="RefSeq" id="WP_160624462.1">
    <property type="nucleotide sequence ID" value="NZ_WUUQ01000001.1"/>
</dbReference>
<dbReference type="AlphaFoldDB" id="A0A6N8U6U9"/>
<dbReference type="PANTHER" id="PTHR43673">
    <property type="entry name" value="NAD(P)H NITROREDUCTASE YDGI-RELATED"/>
    <property type="match status" value="1"/>
</dbReference>
<organism evidence="4 5">
    <name type="scientific">Copranaerobaculum intestinale</name>
    <dbReference type="NCBI Taxonomy" id="2692629"/>
    <lineage>
        <taxon>Bacteria</taxon>
        <taxon>Bacillati</taxon>
        <taxon>Bacillota</taxon>
        <taxon>Erysipelotrichia</taxon>
        <taxon>Erysipelotrichales</taxon>
        <taxon>Erysipelotrichaceae</taxon>
        <taxon>Copranaerobaculum</taxon>
    </lineage>
</organism>
<name>A0A6N8U6U9_9FIRM</name>
<dbReference type="InterPro" id="IPR029478">
    <property type="entry name" value="TM1586_NiRdase"/>
</dbReference>
<protein>
    <submittedName>
        <fullName evidence="4">Nitroreductase</fullName>
    </submittedName>
</protein>
<keyword evidence="5" id="KW-1185">Reference proteome</keyword>
<evidence type="ECO:0000256" key="2">
    <source>
        <dbReference type="ARBA" id="ARBA00023002"/>
    </source>
</evidence>
<dbReference type="Gene3D" id="3.40.109.30">
    <property type="entry name" value="putative nitroreductase (tm1586), domain 2"/>
    <property type="match status" value="1"/>
</dbReference>
<feature type="domain" description="Putative nitroreductase TM1586" evidence="3">
    <location>
        <begin position="2"/>
        <end position="211"/>
    </location>
</feature>
<dbReference type="GO" id="GO:0016491">
    <property type="term" value="F:oxidoreductase activity"/>
    <property type="evidence" value="ECO:0007669"/>
    <property type="project" value="UniProtKB-KW"/>
</dbReference>
<comment type="caution">
    <text evidence="4">The sequence shown here is derived from an EMBL/GenBank/DDBJ whole genome shotgun (WGS) entry which is preliminary data.</text>
</comment>
<dbReference type="EMBL" id="WUUQ01000001">
    <property type="protein sequence ID" value="MXQ73034.1"/>
    <property type="molecule type" value="Genomic_DNA"/>
</dbReference>